<name>A0A6J1MTH5_BICAN</name>
<evidence type="ECO:0000256" key="1">
    <source>
        <dbReference type="ARBA" id="ARBA00005964"/>
    </source>
</evidence>
<evidence type="ECO:0000259" key="7">
    <source>
        <dbReference type="Pfam" id="PF00135"/>
    </source>
</evidence>
<accession>A0A6J1MTH5</accession>
<dbReference type="KEGG" id="bany:112045756"/>
<dbReference type="PROSITE" id="PS00122">
    <property type="entry name" value="CARBOXYLESTERASE_B_1"/>
    <property type="match status" value="1"/>
</dbReference>
<dbReference type="InterPro" id="IPR019826">
    <property type="entry name" value="Carboxylesterase_B_AS"/>
</dbReference>
<keyword evidence="5" id="KW-0325">Glycoprotein</keyword>
<dbReference type="GeneID" id="112045756"/>
<keyword evidence="3 6" id="KW-0378">Hydrolase</keyword>
<dbReference type="OrthoDB" id="19653at2759"/>
<keyword evidence="2" id="KW-0719">Serine esterase</keyword>
<dbReference type="InterPro" id="IPR029058">
    <property type="entry name" value="AB_hydrolase_fold"/>
</dbReference>
<comment type="similarity">
    <text evidence="1 6">Belongs to the type-B carboxylesterase/lipase family.</text>
</comment>
<protein>
    <recommendedName>
        <fullName evidence="6">Carboxylic ester hydrolase</fullName>
        <ecNumber evidence="6">3.1.1.-</ecNumber>
    </recommendedName>
</protein>
<evidence type="ECO:0000313" key="8">
    <source>
        <dbReference type="Proteomes" id="UP001652582"/>
    </source>
</evidence>
<evidence type="ECO:0000256" key="4">
    <source>
        <dbReference type="ARBA" id="ARBA00023157"/>
    </source>
</evidence>
<dbReference type="GO" id="GO:0052689">
    <property type="term" value="F:carboxylic ester hydrolase activity"/>
    <property type="evidence" value="ECO:0007669"/>
    <property type="project" value="UniProtKB-KW"/>
</dbReference>
<proteinExistence type="inferred from homology"/>
<reference evidence="9" key="1">
    <citation type="submission" date="2025-08" db="UniProtKB">
        <authorList>
            <consortium name="RefSeq"/>
        </authorList>
    </citation>
    <scope>IDENTIFICATION</scope>
</reference>
<keyword evidence="8" id="KW-1185">Reference proteome</keyword>
<keyword evidence="4" id="KW-1015">Disulfide bond</keyword>
<dbReference type="InterPro" id="IPR050309">
    <property type="entry name" value="Type-B_Carboxylest/Lipase"/>
</dbReference>
<dbReference type="Pfam" id="PF00135">
    <property type="entry name" value="COesterase"/>
    <property type="match status" value="1"/>
</dbReference>
<dbReference type="EC" id="3.1.1.-" evidence="6"/>
<evidence type="ECO:0000256" key="3">
    <source>
        <dbReference type="ARBA" id="ARBA00022801"/>
    </source>
</evidence>
<dbReference type="SUPFAM" id="SSF53474">
    <property type="entry name" value="alpha/beta-Hydrolases"/>
    <property type="match status" value="1"/>
</dbReference>
<evidence type="ECO:0000313" key="9">
    <source>
        <dbReference type="RefSeq" id="XP_023937834.2"/>
    </source>
</evidence>
<evidence type="ECO:0000256" key="6">
    <source>
        <dbReference type="RuleBase" id="RU361235"/>
    </source>
</evidence>
<sequence>MCRFKCKLFVTIFLLQIIGILSSRNCQHEDPIVRTKEGKVRGVIDKLVDGSTYYRFRGIPYAVPPVGDLRFKAPLPPQSWRGVRDASNFGNICSQFNQTYQGDEDCLFLNVYTKTLRRNAKTPVMVWIHGGSFSQGSGNFFLPDFLLQHNVILVTLNYRLEVLGYLTLDTPEVPGNAGMKDQVAALRWVQNNIEKFGGDPNSVTLFGESSGAAAAVYHMFSPMSNGLFHKVIAQSGSYDLARREGEKERAFRAGKVLGKDTDDPQELLDFFRSLEASKLTNLTFATLTDDERFRGLPAKFVANIEKKFANVQPFMDEDPTKMLVEGSINKVPLMIGYNSGEGLIMTQFHAALLDTYNNQPSYYVSKEIVDKISEEQLTDFGNRIKRFYVGDRDITKDDLATIRDMQTDIHFSYTTHRFADLYSKLSSQTYMYRFDAVTELNAIKNTLNMPNVGGVSHADELFYLFYNYLNEKPYKEQKRLRDLVFKVTKLWTDFAKTSNPTSGGVEPVWKPYTVSGKEFYIIDEQFSHGKYADKERMEFWNKLYEEAGLPHISKS</sequence>
<dbReference type="PANTHER" id="PTHR11559">
    <property type="entry name" value="CARBOXYLESTERASE"/>
    <property type="match status" value="1"/>
</dbReference>
<keyword evidence="6" id="KW-0732">Signal</keyword>
<organism evidence="8 9">
    <name type="scientific">Bicyclus anynana</name>
    <name type="common">Squinting bush brown butterfly</name>
    <dbReference type="NCBI Taxonomy" id="110368"/>
    <lineage>
        <taxon>Eukaryota</taxon>
        <taxon>Metazoa</taxon>
        <taxon>Ecdysozoa</taxon>
        <taxon>Arthropoda</taxon>
        <taxon>Hexapoda</taxon>
        <taxon>Insecta</taxon>
        <taxon>Pterygota</taxon>
        <taxon>Neoptera</taxon>
        <taxon>Endopterygota</taxon>
        <taxon>Lepidoptera</taxon>
        <taxon>Glossata</taxon>
        <taxon>Ditrysia</taxon>
        <taxon>Papilionoidea</taxon>
        <taxon>Nymphalidae</taxon>
        <taxon>Satyrinae</taxon>
        <taxon>Satyrini</taxon>
        <taxon>Mycalesina</taxon>
        <taxon>Bicyclus</taxon>
    </lineage>
</organism>
<feature type="domain" description="Carboxylesterase type B" evidence="7">
    <location>
        <begin position="30"/>
        <end position="540"/>
    </location>
</feature>
<evidence type="ECO:0000256" key="5">
    <source>
        <dbReference type="ARBA" id="ARBA00023180"/>
    </source>
</evidence>
<evidence type="ECO:0000256" key="2">
    <source>
        <dbReference type="ARBA" id="ARBA00022487"/>
    </source>
</evidence>
<dbReference type="RefSeq" id="XP_023937834.2">
    <property type="nucleotide sequence ID" value="XM_024082066.2"/>
</dbReference>
<feature type="chain" id="PRO_5044988316" description="Carboxylic ester hydrolase" evidence="6">
    <location>
        <begin position="24"/>
        <end position="555"/>
    </location>
</feature>
<dbReference type="InterPro" id="IPR002018">
    <property type="entry name" value="CarbesteraseB"/>
</dbReference>
<dbReference type="AlphaFoldDB" id="A0A6J1MTH5"/>
<gene>
    <name evidence="9" type="primary">LOC112045756</name>
</gene>
<feature type="signal peptide" evidence="6">
    <location>
        <begin position="1"/>
        <end position="23"/>
    </location>
</feature>
<dbReference type="Gene3D" id="3.40.50.1820">
    <property type="entry name" value="alpha/beta hydrolase"/>
    <property type="match status" value="1"/>
</dbReference>
<dbReference type="Proteomes" id="UP001652582">
    <property type="component" value="Chromosome 7"/>
</dbReference>